<feature type="region of interest" description="Disordered" evidence="1">
    <location>
        <begin position="8"/>
        <end position="27"/>
    </location>
</feature>
<comment type="caution">
    <text evidence="2">The sequence shown here is derived from an EMBL/GenBank/DDBJ whole genome shotgun (WGS) entry which is preliminary data.</text>
</comment>
<name>A0ABS6YFP6_9ACTN</name>
<sequence length="85" mass="9114">MNPVAAVRNLLRGPGRHRPGALPAPVDESPVLLDEQVLTAAIADGDIEANEFAFCGAEQRETFHAIHSDGSRTCWTCQNVTGSEQ</sequence>
<dbReference type="EMBL" id="WMBF01000006">
    <property type="protein sequence ID" value="MBW5420231.1"/>
    <property type="molecule type" value="Genomic_DNA"/>
</dbReference>
<protein>
    <recommendedName>
        <fullName evidence="4">DksA C4-type domain-containing protein</fullName>
    </recommendedName>
</protein>
<proteinExistence type="predicted"/>
<evidence type="ECO:0000256" key="1">
    <source>
        <dbReference type="SAM" id="MobiDB-lite"/>
    </source>
</evidence>
<keyword evidence="3" id="KW-1185">Reference proteome</keyword>
<gene>
    <name evidence="2" type="ORF">GKQ77_01430</name>
</gene>
<evidence type="ECO:0000313" key="3">
    <source>
        <dbReference type="Proteomes" id="UP001197114"/>
    </source>
</evidence>
<dbReference type="Proteomes" id="UP001197114">
    <property type="component" value="Unassembled WGS sequence"/>
</dbReference>
<organism evidence="2 3">
    <name type="scientific">Streptomyces anatolicus</name>
    <dbReference type="NCBI Taxonomy" id="2675858"/>
    <lineage>
        <taxon>Bacteria</taxon>
        <taxon>Bacillati</taxon>
        <taxon>Actinomycetota</taxon>
        <taxon>Actinomycetes</taxon>
        <taxon>Kitasatosporales</taxon>
        <taxon>Streptomycetaceae</taxon>
        <taxon>Streptomyces</taxon>
    </lineage>
</organism>
<accession>A0ABS6YFP6</accession>
<dbReference type="RefSeq" id="WP_219686738.1">
    <property type="nucleotide sequence ID" value="NZ_WMBF01000006.1"/>
</dbReference>
<evidence type="ECO:0000313" key="2">
    <source>
        <dbReference type="EMBL" id="MBW5420231.1"/>
    </source>
</evidence>
<reference evidence="2 3" key="1">
    <citation type="submission" date="2019-11" db="EMBL/GenBank/DDBJ databases">
        <authorList>
            <person name="Ay H."/>
        </authorList>
    </citation>
    <scope>NUCLEOTIDE SEQUENCE [LARGE SCALE GENOMIC DNA]</scope>
    <source>
        <strain evidence="2 3">BG9H</strain>
    </source>
</reference>
<evidence type="ECO:0008006" key="4">
    <source>
        <dbReference type="Google" id="ProtNLM"/>
    </source>
</evidence>